<organism evidence="2 3">
    <name type="scientific">Streptomyces resistomycificus</name>
    <dbReference type="NCBI Taxonomy" id="67356"/>
    <lineage>
        <taxon>Bacteria</taxon>
        <taxon>Bacillati</taxon>
        <taxon>Actinomycetota</taxon>
        <taxon>Actinomycetes</taxon>
        <taxon>Kitasatosporales</taxon>
        <taxon>Streptomycetaceae</taxon>
        <taxon>Streptomyces</taxon>
        <taxon>Streptomyces aurantiacus group</taxon>
    </lineage>
</organism>
<accession>A0A0L8L8F1</accession>
<dbReference type="InterPro" id="IPR050490">
    <property type="entry name" value="Bact_solute-bd_prot1"/>
</dbReference>
<sequence length="452" mass="48652">MPKSPMTSLDRRRFLAVSAGAALGASALSACAASVDGSGGSGGGSGSKTTLTVMSHDNELDKKTIQAAEEALGFEIRFIASDDTKLNAMLAAKNPPDLVRGLGATDTPYFAARGLMENLDPYFAKSSALKASDLDPVNDVWRYDGHKQGAGPRYGMAKDYSQDQMLWYRTDLLDAAKLDHPSATEPLSYDELLDLGERLVKRRLGKVRVYGLNATGLGNFSQLMGMTASAGGSLFAEDLASVDFSSPEALKALKWLLEYTKADIGPNVVNPNPDGWDWPTYQANRMAIACDGYWFGGAIGGDPKVAKVSRFAPAPQLGSNRISPCFSATGYWIPKSAKNKDAAWKFFEWYFGGQPAKDRASSGWGIPTLKSLHAQMPQNTALQKQAFEVQQQELDYFKVLTFSPYIQLAALDATLSQVLPKAVRSGTSAGKVADNLNSLMNNQMAKGKQVLG</sequence>
<name>A0A0L8L8F1_9ACTN</name>
<dbReference type="Gene3D" id="3.40.190.10">
    <property type="entry name" value="Periplasmic binding protein-like II"/>
    <property type="match status" value="1"/>
</dbReference>
<dbReference type="PANTHER" id="PTHR43649">
    <property type="entry name" value="ARABINOSE-BINDING PROTEIN-RELATED"/>
    <property type="match status" value="1"/>
</dbReference>
<dbReference type="InterPro" id="IPR006311">
    <property type="entry name" value="TAT_signal"/>
</dbReference>
<keyword evidence="1" id="KW-0732">Signal</keyword>
<evidence type="ECO:0000256" key="1">
    <source>
        <dbReference type="SAM" id="SignalP"/>
    </source>
</evidence>
<dbReference type="PANTHER" id="PTHR43649:SF12">
    <property type="entry name" value="DIACETYLCHITOBIOSE BINDING PROTEIN DASA"/>
    <property type="match status" value="1"/>
</dbReference>
<dbReference type="AlphaFoldDB" id="A0A0L8L8F1"/>
<dbReference type="OrthoDB" id="7918484at2"/>
<dbReference type="EMBL" id="LGUS01000163">
    <property type="protein sequence ID" value="KOG34478.1"/>
    <property type="molecule type" value="Genomic_DNA"/>
</dbReference>
<evidence type="ECO:0000313" key="3">
    <source>
        <dbReference type="Proteomes" id="UP000037251"/>
    </source>
</evidence>
<reference evidence="3" key="1">
    <citation type="submission" date="2015-07" db="EMBL/GenBank/DDBJ databases">
        <authorList>
            <person name="Ju K.-S."/>
            <person name="Doroghazi J.R."/>
            <person name="Metcalf W.W."/>
        </authorList>
    </citation>
    <scope>NUCLEOTIDE SEQUENCE [LARGE SCALE GENOMIC DNA]</scope>
    <source>
        <strain evidence="3">NRRL 2290</strain>
    </source>
</reference>
<keyword evidence="3" id="KW-1185">Reference proteome</keyword>
<dbReference type="eggNOG" id="COG1653">
    <property type="taxonomic scope" value="Bacteria"/>
</dbReference>
<dbReference type="STRING" id="67356.AQJ84_06700"/>
<dbReference type="Pfam" id="PF01547">
    <property type="entry name" value="SBP_bac_1"/>
    <property type="match status" value="1"/>
</dbReference>
<dbReference type="InterPro" id="IPR006059">
    <property type="entry name" value="SBP"/>
</dbReference>
<comment type="caution">
    <text evidence="2">The sequence shown here is derived from an EMBL/GenBank/DDBJ whole genome shotgun (WGS) entry which is preliminary data.</text>
</comment>
<evidence type="ECO:0000313" key="2">
    <source>
        <dbReference type="EMBL" id="KOG34478.1"/>
    </source>
</evidence>
<dbReference type="PATRIC" id="fig|67356.5.peg.3882"/>
<proteinExistence type="predicted"/>
<feature type="signal peptide" evidence="1">
    <location>
        <begin position="1"/>
        <end position="32"/>
    </location>
</feature>
<protein>
    <submittedName>
        <fullName evidence="2">ABC transporter substrate-binding protein</fullName>
    </submittedName>
</protein>
<dbReference type="PROSITE" id="PS51257">
    <property type="entry name" value="PROKAR_LIPOPROTEIN"/>
    <property type="match status" value="1"/>
</dbReference>
<dbReference type="SUPFAM" id="SSF53850">
    <property type="entry name" value="Periplasmic binding protein-like II"/>
    <property type="match status" value="1"/>
</dbReference>
<dbReference type="Proteomes" id="UP000037251">
    <property type="component" value="Unassembled WGS sequence"/>
</dbReference>
<dbReference type="PROSITE" id="PS51318">
    <property type="entry name" value="TAT"/>
    <property type="match status" value="1"/>
</dbReference>
<gene>
    <name evidence="2" type="ORF">ADK37_18250</name>
</gene>
<feature type="chain" id="PRO_5011858888" evidence="1">
    <location>
        <begin position="33"/>
        <end position="452"/>
    </location>
</feature>